<evidence type="ECO:0000313" key="2">
    <source>
        <dbReference type="Proteomes" id="UP000789375"/>
    </source>
</evidence>
<accession>A0A9N9ELD1</accession>
<dbReference type="AlphaFoldDB" id="A0A9N9ELD1"/>
<name>A0A9N9ELD1_FUNMO</name>
<dbReference type="EMBL" id="CAJVPP010006284">
    <property type="protein sequence ID" value="CAG8676355.1"/>
    <property type="molecule type" value="Genomic_DNA"/>
</dbReference>
<comment type="caution">
    <text evidence="1">The sequence shown here is derived from an EMBL/GenBank/DDBJ whole genome shotgun (WGS) entry which is preliminary data.</text>
</comment>
<organism evidence="1 2">
    <name type="scientific">Funneliformis mosseae</name>
    <name type="common">Endomycorrhizal fungus</name>
    <name type="synonym">Glomus mosseae</name>
    <dbReference type="NCBI Taxonomy" id="27381"/>
    <lineage>
        <taxon>Eukaryota</taxon>
        <taxon>Fungi</taxon>
        <taxon>Fungi incertae sedis</taxon>
        <taxon>Mucoromycota</taxon>
        <taxon>Glomeromycotina</taxon>
        <taxon>Glomeromycetes</taxon>
        <taxon>Glomerales</taxon>
        <taxon>Glomeraceae</taxon>
        <taxon>Funneliformis</taxon>
    </lineage>
</organism>
<gene>
    <name evidence="1" type="ORF">FMOSSE_LOCUS12664</name>
</gene>
<keyword evidence="2" id="KW-1185">Reference proteome</keyword>
<protein>
    <submittedName>
        <fullName evidence="1">15358_t:CDS:1</fullName>
    </submittedName>
</protein>
<proteinExistence type="predicted"/>
<reference evidence="1" key="1">
    <citation type="submission" date="2021-06" db="EMBL/GenBank/DDBJ databases">
        <authorList>
            <person name="Kallberg Y."/>
            <person name="Tangrot J."/>
            <person name="Rosling A."/>
        </authorList>
    </citation>
    <scope>NUCLEOTIDE SEQUENCE</scope>
    <source>
        <strain evidence="1">87-6 pot B 2015</strain>
    </source>
</reference>
<evidence type="ECO:0000313" key="1">
    <source>
        <dbReference type="EMBL" id="CAG8676355.1"/>
    </source>
</evidence>
<feature type="non-terminal residue" evidence="1">
    <location>
        <position position="1"/>
    </location>
</feature>
<sequence length="57" mass="6510">LKLDPEGLKFPKLKIPDQAWIDDLPKDDENKVVPTKVSLVAVKAQFRKGCQSEKKYL</sequence>
<dbReference type="Proteomes" id="UP000789375">
    <property type="component" value="Unassembled WGS sequence"/>
</dbReference>